<protein>
    <submittedName>
        <fullName evidence="10">Two-component system C4-dicarboxylate transport response regulator DctD/two-component system response regulator AauR</fullName>
    </submittedName>
</protein>
<keyword evidence="11" id="KW-1185">Reference proteome</keyword>
<dbReference type="InterPro" id="IPR002197">
    <property type="entry name" value="HTH_Fis"/>
</dbReference>
<dbReference type="GO" id="GO:0006355">
    <property type="term" value="P:regulation of DNA-templated transcription"/>
    <property type="evidence" value="ECO:0007669"/>
    <property type="project" value="InterPro"/>
</dbReference>
<evidence type="ECO:0000256" key="5">
    <source>
        <dbReference type="ARBA" id="ARBA00023015"/>
    </source>
</evidence>
<dbReference type="SUPFAM" id="SSF46689">
    <property type="entry name" value="Homeodomain-like"/>
    <property type="match status" value="1"/>
</dbReference>
<sequence length="415" mass="45273">MSHEIYVVDDDPDFRDATLELLQGAGFSTRGFAAGPELLAVLEPEFEGIVLSDLRMAGMSGMDLLTAVRKAAPSVPFVLITAHGDIKAAVGAIRSGAFDFLEKPAPPELLIATVRRALNARKLVLENQRLKARIARGTDIRARILGKSEPVKTLRREVEAVTGHRVDVLLLGETGTEKGQIARVIHDFSGSEGEFVMLDGGGLTEANFDETFLGNGAGRPGVLELAAKGTLFIDRISTMGKALQLRLVSLLTGPETAGRCRVVASMPPEDVTDLPTDLIFRLNLAEIEVPPLRDRGDDFFLLFEHFLREAVARHKRPFPEISAPEIRRLRNHAWPGNLRELRGVAERLVIGLRVSLREDNAQAAGPQGYDAAMQEFETALLISALRRSGGRKAEAADSLGIPRKRLYLRLKACGL</sequence>
<dbReference type="PRINTS" id="PR01590">
    <property type="entry name" value="HTHFIS"/>
</dbReference>
<dbReference type="InterPro" id="IPR027417">
    <property type="entry name" value="P-loop_NTPase"/>
</dbReference>
<dbReference type="GO" id="GO:0043565">
    <property type="term" value="F:sequence-specific DNA binding"/>
    <property type="evidence" value="ECO:0007669"/>
    <property type="project" value="InterPro"/>
</dbReference>
<feature type="modified residue" description="4-aspartylphosphate" evidence="7">
    <location>
        <position position="53"/>
    </location>
</feature>
<comment type="caution">
    <text evidence="10">The sequence shown here is derived from an EMBL/GenBank/DDBJ whole genome shotgun (WGS) entry which is preliminary data.</text>
</comment>
<dbReference type="OrthoDB" id="9802388at2"/>
<keyword evidence="4" id="KW-0902">Two-component regulatory system</keyword>
<name>A0A2T6A1D5_9RHOB</name>
<accession>A0A2T6A1D5</accession>
<dbReference type="PANTHER" id="PTHR32071">
    <property type="entry name" value="TRANSCRIPTIONAL REGULATORY PROTEIN"/>
    <property type="match status" value="1"/>
</dbReference>
<dbReference type="Pfam" id="PF00072">
    <property type="entry name" value="Response_reg"/>
    <property type="match status" value="1"/>
</dbReference>
<gene>
    <name evidence="10" type="ORF">C8N34_1494</name>
</gene>
<feature type="domain" description="Sigma-54 factor interaction" evidence="8">
    <location>
        <begin position="144"/>
        <end position="350"/>
    </location>
</feature>
<evidence type="ECO:0000256" key="6">
    <source>
        <dbReference type="ARBA" id="ARBA00023163"/>
    </source>
</evidence>
<dbReference type="Gene3D" id="1.10.10.60">
    <property type="entry name" value="Homeodomain-like"/>
    <property type="match status" value="1"/>
</dbReference>
<dbReference type="InterPro" id="IPR001789">
    <property type="entry name" value="Sig_transdc_resp-reg_receiver"/>
</dbReference>
<proteinExistence type="predicted"/>
<evidence type="ECO:0000256" key="7">
    <source>
        <dbReference type="PROSITE-ProRule" id="PRU00169"/>
    </source>
</evidence>
<dbReference type="SUPFAM" id="SSF52172">
    <property type="entry name" value="CheY-like"/>
    <property type="match status" value="1"/>
</dbReference>
<dbReference type="SUPFAM" id="SSF52540">
    <property type="entry name" value="P-loop containing nucleoside triphosphate hydrolases"/>
    <property type="match status" value="1"/>
</dbReference>
<keyword evidence="6" id="KW-0804">Transcription</keyword>
<dbReference type="SMART" id="SM00448">
    <property type="entry name" value="REC"/>
    <property type="match status" value="1"/>
</dbReference>
<dbReference type="Pfam" id="PF02954">
    <property type="entry name" value="HTH_8"/>
    <property type="match status" value="1"/>
</dbReference>
<dbReference type="FunFam" id="3.40.50.2300:FF:000018">
    <property type="entry name" value="DNA-binding transcriptional regulator NtrC"/>
    <property type="match status" value="1"/>
</dbReference>
<keyword evidence="1 7" id="KW-0597">Phosphoprotein</keyword>
<dbReference type="PROSITE" id="PS50045">
    <property type="entry name" value="SIGMA54_INTERACT_4"/>
    <property type="match status" value="1"/>
</dbReference>
<dbReference type="Gene3D" id="3.40.50.300">
    <property type="entry name" value="P-loop containing nucleotide triphosphate hydrolases"/>
    <property type="match status" value="1"/>
</dbReference>
<evidence type="ECO:0000256" key="4">
    <source>
        <dbReference type="ARBA" id="ARBA00023012"/>
    </source>
</evidence>
<keyword evidence="2" id="KW-0547">Nucleotide-binding</keyword>
<dbReference type="Pfam" id="PF25601">
    <property type="entry name" value="AAA_lid_14"/>
    <property type="match status" value="1"/>
</dbReference>
<feature type="domain" description="Response regulatory" evidence="9">
    <location>
        <begin position="4"/>
        <end position="118"/>
    </location>
</feature>
<dbReference type="PROSITE" id="PS50110">
    <property type="entry name" value="RESPONSE_REGULATORY"/>
    <property type="match status" value="1"/>
</dbReference>
<dbReference type="Pfam" id="PF00158">
    <property type="entry name" value="Sigma54_activat"/>
    <property type="match status" value="1"/>
</dbReference>
<dbReference type="CDD" id="cd00009">
    <property type="entry name" value="AAA"/>
    <property type="match status" value="1"/>
</dbReference>
<keyword evidence="3" id="KW-0067">ATP-binding</keyword>
<evidence type="ECO:0000313" key="11">
    <source>
        <dbReference type="Proteomes" id="UP000244224"/>
    </source>
</evidence>
<evidence type="ECO:0000256" key="3">
    <source>
        <dbReference type="ARBA" id="ARBA00022840"/>
    </source>
</evidence>
<evidence type="ECO:0000259" key="9">
    <source>
        <dbReference type="PROSITE" id="PS50110"/>
    </source>
</evidence>
<evidence type="ECO:0000256" key="2">
    <source>
        <dbReference type="ARBA" id="ARBA00022741"/>
    </source>
</evidence>
<dbReference type="GO" id="GO:0005524">
    <property type="term" value="F:ATP binding"/>
    <property type="evidence" value="ECO:0007669"/>
    <property type="project" value="UniProtKB-KW"/>
</dbReference>
<reference evidence="10 11" key="1">
    <citation type="submission" date="2018-04" db="EMBL/GenBank/DDBJ databases">
        <title>Genomic Encyclopedia of Archaeal and Bacterial Type Strains, Phase II (KMG-II): from individual species to whole genera.</title>
        <authorList>
            <person name="Goeker M."/>
        </authorList>
    </citation>
    <scope>NUCLEOTIDE SEQUENCE [LARGE SCALE GENOMIC DNA]</scope>
    <source>
        <strain evidence="10 11">DSM 21823</strain>
    </source>
</reference>
<dbReference type="InterPro" id="IPR009057">
    <property type="entry name" value="Homeodomain-like_sf"/>
</dbReference>
<evidence type="ECO:0000259" key="8">
    <source>
        <dbReference type="PROSITE" id="PS50045"/>
    </source>
</evidence>
<keyword evidence="5" id="KW-0805">Transcription regulation</keyword>
<dbReference type="Proteomes" id="UP000244224">
    <property type="component" value="Unassembled WGS sequence"/>
</dbReference>
<evidence type="ECO:0000313" key="10">
    <source>
        <dbReference type="EMBL" id="PTX37640.1"/>
    </source>
</evidence>
<evidence type="ECO:0000256" key="1">
    <source>
        <dbReference type="ARBA" id="ARBA00022553"/>
    </source>
</evidence>
<dbReference type="Gene3D" id="3.40.50.2300">
    <property type="match status" value="1"/>
</dbReference>
<dbReference type="InterPro" id="IPR058031">
    <property type="entry name" value="AAA_lid_NorR"/>
</dbReference>
<dbReference type="PANTHER" id="PTHR32071:SF29">
    <property type="entry name" value="PHOSPHOGLYCERATE TRANSPORT SYSTEM TRANSCRIPTIONAL REGULATORY PROTEIN PGTA"/>
    <property type="match status" value="1"/>
</dbReference>
<organism evidence="10 11">
    <name type="scientific">Gemmobacter caeni</name>
    <dbReference type="NCBI Taxonomy" id="589035"/>
    <lineage>
        <taxon>Bacteria</taxon>
        <taxon>Pseudomonadati</taxon>
        <taxon>Pseudomonadota</taxon>
        <taxon>Alphaproteobacteria</taxon>
        <taxon>Rhodobacterales</taxon>
        <taxon>Paracoccaceae</taxon>
        <taxon>Gemmobacter</taxon>
    </lineage>
</organism>
<dbReference type="InterPro" id="IPR011006">
    <property type="entry name" value="CheY-like_superfamily"/>
</dbReference>
<dbReference type="EMBL" id="QBKP01000049">
    <property type="protein sequence ID" value="PTX37640.1"/>
    <property type="molecule type" value="Genomic_DNA"/>
</dbReference>
<dbReference type="AlphaFoldDB" id="A0A2T6A1D5"/>
<dbReference type="RefSeq" id="WP_158640816.1">
    <property type="nucleotide sequence ID" value="NZ_QBKP01000049.1"/>
</dbReference>
<dbReference type="Gene3D" id="1.10.8.60">
    <property type="match status" value="1"/>
</dbReference>
<dbReference type="GO" id="GO:0000160">
    <property type="term" value="P:phosphorelay signal transduction system"/>
    <property type="evidence" value="ECO:0007669"/>
    <property type="project" value="UniProtKB-KW"/>
</dbReference>
<dbReference type="InterPro" id="IPR002078">
    <property type="entry name" value="Sigma_54_int"/>
</dbReference>